<dbReference type="Pfam" id="PF10421">
    <property type="entry name" value="OAS1_C"/>
    <property type="match status" value="1"/>
</dbReference>
<organism evidence="5 6">
    <name type="scientific">Pinctada imbricata</name>
    <name type="common">Atlantic pearl-oyster</name>
    <name type="synonym">Pinctada martensii</name>
    <dbReference type="NCBI Taxonomy" id="66713"/>
    <lineage>
        <taxon>Eukaryota</taxon>
        <taxon>Metazoa</taxon>
        <taxon>Spiralia</taxon>
        <taxon>Lophotrochozoa</taxon>
        <taxon>Mollusca</taxon>
        <taxon>Bivalvia</taxon>
        <taxon>Autobranchia</taxon>
        <taxon>Pteriomorphia</taxon>
        <taxon>Pterioida</taxon>
        <taxon>Pterioidea</taxon>
        <taxon>Pteriidae</taxon>
        <taxon>Pinctada</taxon>
    </lineage>
</organism>
<dbReference type="InterPro" id="IPR018952">
    <property type="entry name" value="2-5-oligoAdlate_synth_1_dom2/C"/>
</dbReference>
<dbReference type="Gene3D" id="3.30.460.10">
    <property type="entry name" value="Beta Polymerase, domain 2"/>
    <property type="match status" value="1"/>
</dbReference>
<reference evidence="5" key="1">
    <citation type="submission" date="2019-08" db="EMBL/GenBank/DDBJ databases">
        <title>The improved chromosome-level genome for the pearl oyster Pinctada fucata martensii using PacBio sequencing and Hi-C.</title>
        <authorList>
            <person name="Zheng Z."/>
        </authorList>
    </citation>
    <scope>NUCLEOTIDE SEQUENCE</scope>
    <source>
        <strain evidence="5">ZZ-2019</strain>
        <tissue evidence="5">Adductor muscle</tissue>
    </source>
</reference>
<evidence type="ECO:0000256" key="2">
    <source>
        <dbReference type="SAM" id="MobiDB-lite"/>
    </source>
</evidence>
<feature type="domain" description="Polymerase nucleotidyl transferase" evidence="3">
    <location>
        <begin position="147"/>
        <end position="200"/>
    </location>
</feature>
<evidence type="ECO:0000259" key="4">
    <source>
        <dbReference type="Pfam" id="PF10421"/>
    </source>
</evidence>
<dbReference type="Proteomes" id="UP001186944">
    <property type="component" value="Unassembled WGS sequence"/>
</dbReference>
<sequence length="418" mass="47112">MAYLHSQLTVDDGSNNAYYVAMSEKPQRYDPVESITSRISSLSTKSGSQLSSYMPSGQNLVHQTPSRTFGDPFYGMSIGPTPSTSPSNSPYQSVSRRNEPSSDLDTKLTTSEMNRYVASTIEPDHAYNASCSAVVDRLVHFLQNNVPSDLRPQEVIKGGSLGKGTAVKNRSDADLVVFLSDPQYDSIAKMKKEMSRVRTVLRRFLEDHGECQITGETQFAVKVQLSCHSGYDLDVDILPTCNILATKSPEAVFSEMRQKSDADKRFYSAPLVKLQMEFVERKISSVTKLRTLVRTVKFWRKTAFEESSARRLPVSYPLELITIGEWEDAGRPRDFDIRKGFYRVLDALTKYQNFRKVWNDNYDSQFNVHSAPYVMDPANPFNNVMDASNSWDQVAERAQRTISSGFSDLQALGIVSWQ</sequence>
<feature type="domain" description="2'-5'-oligoadenylate synthetase 1" evidence="4">
    <location>
        <begin position="253"/>
        <end position="408"/>
    </location>
</feature>
<dbReference type="SUPFAM" id="SSF81301">
    <property type="entry name" value="Nucleotidyltransferase"/>
    <property type="match status" value="1"/>
</dbReference>
<dbReference type="Pfam" id="PF01909">
    <property type="entry name" value="NTP_transf_2"/>
    <property type="match status" value="1"/>
</dbReference>
<evidence type="ECO:0000256" key="1">
    <source>
        <dbReference type="ARBA" id="ARBA00009526"/>
    </source>
</evidence>
<dbReference type="PANTHER" id="PTHR11258">
    <property type="entry name" value="2-5 OLIGOADENYLATE SYNTHETASE"/>
    <property type="match status" value="1"/>
</dbReference>
<dbReference type="GO" id="GO:0005829">
    <property type="term" value="C:cytosol"/>
    <property type="evidence" value="ECO:0007669"/>
    <property type="project" value="TreeGrafter"/>
</dbReference>
<feature type="region of interest" description="Disordered" evidence="2">
    <location>
        <begin position="45"/>
        <end position="108"/>
    </location>
</feature>
<comment type="similarity">
    <text evidence="1">Belongs to the 2-5A synthase family.</text>
</comment>
<dbReference type="InterPro" id="IPR002934">
    <property type="entry name" value="Polymerase_NTP_transf_dom"/>
</dbReference>
<dbReference type="AlphaFoldDB" id="A0AA88YEW8"/>
<evidence type="ECO:0000313" key="5">
    <source>
        <dbReference type="EMBL" id="KAK3100245.1"/>
    </source>
</evidence>
<proteinExistence type="inferred from homology"/>
<evidence type="ECO:0000259" key="3">
    <source>
        <dbReference type="Pfam" id="PF01909"/>
    </source>
</evidence>
<dbReference type="SUPFAM" id="SSF81631">
    <property type="entry name" value="PAP/OAS1 substrate-binding domain"/>
    <property type="match status" value="1"/>
</dbReference>
<feature type="compositionally biased region" description="Polar residues" evidence="2">
    <location>
        <begin position="53"/>
        <end position="67"/>
    </location>
</feature>
<dbReference type="GO" id="GO:0003725">
    <property type="term" value="F:double-stranded RNA binding"/>
    <property type="evidence" value="ECO:0007669"/>
    <property type="project" value="TreeGrafter"/>
</dbReference>
<comment type="caution">
    <text evidence="5">The sequence shown here is derived from an EMBL/GenBank/DDBJ whole genome shotgun (WGS) entry which is preliminary data.</text>
</comment>
<dbReference type="GO" id="GO:0016020">
    <property type="term" value="C:membrane"/>
    <property type="evidence" value="ECO:0007669"/>
    <property type="project" value="TreeGrafter"/>
</dbReference>
<dbReference type="EMBL" id="VSWD01000006">
    <property type="protein sequence ID" value="KAK3100245.1"/>
    <property type="molecule type" value="Genomic_DNA"/>
</dbReference>
<dbReference type="InterPro" id="IPR043519">
    <property type="entry name" value="NT_sf"/>
</dbReference>
<dbReference type="GO" id="GO:0005654">
    <property type="term" value="C:nucleoplasm"/>
    <property type="evidence" value="ECO:0007669"/>
    <property type="project" value="TreeGrafter"/>
</dbReference>
<protein>
    <recommendedName>
        <fullName evidence="7">2'-5' oligoadenylate synthase</fullName>
    </recommendedName>
</protein>
<accession>A0AA88YEW8</accession>
<evidence type="ECO:0008006" key="7">
    <source>
        <dbReference type="Google" id="ProtNLM"/>
    </source>
</evidence>
<dbReference type="PROSITE" id="PS50152">
    <property type="entry name" value="25A_SYNTH_3"/>
    <property type="match status" value="1"/>
</dbReference>
<keyword evidence="6" id="KW-1185">Reference proteome</keyword>
<name>A0AA88YEW8_PINIB</name>
<evidence type="ECO:0000313" key="6">
    <source>
        <dbReference type="Proteomes" id="UP001186944"/>
    </source>
</evidence>
<dbReference type="Gene3D" id="1.10.1410.20">
    <property type="entry name" value="2'-5'-oligoadenylate synthetase 1, domain 2"/>
    <property type="match status" value="1"/>
</dbReference>
<dbReference type="GO" id="GO:0001730">
    <property type="term" value="F:2'-5'-oligoadenylate synthetase activity"/>
    <property type="evidence" value="ECO:0007669"/>
    <property type="project" value="TreeGrafter"/>
</dbReference>
<dbReference type="PANTHER" id="PTHR11258:SF11">
    <property type="entry name" value="C2H2-TYPE DOMAIN-CONTAINING PROTEIN"/>
    <property type="match status" value="1"/>
</dbReference>
<feature type="compositionally biased region" description="Basic and acidic residues" evidence="2">
    <location>
        <begin position="96"/>
        <end position="106"/>
    </location>
</feature>
<gene>
    <name evidence="5" type="ORF">FSP39_016906</name>
</gene>
<feature type="compositionally biased region" description="Low complexity" evidence="2">
    <location>
        <begin position="77"/>
        <end position="95"/>
    </location>
</feature>